<dbReference type="EMBL" id="DAATDB010000001">
    <property type="protein sequence ID" value="HAE8100140.1"/>
    <property type="molecule type" value="Genomic_DNA"/>
</dbReference>
<reference evidence="1" key="1">
    <citation type="journal article" date="2018" name="Genome Biol.">
        <title>SKESA: strategic k-mer extension for scrupulous assemblies.</title>
        <authorList>
            <person name="Souvorov A."/>
            <person name="Agarwala R."/>
            <person name="Lipman D.J."/>
        </authorList>
    </citation>
    <scope>NUCLEOTIDE SEQUENCE</scope>
    <source>
        <strain evidence="1">1363-65</strain>
    </source>
</reference>
<sequence length="46" mass="5576">MITKIYSLLLKYAIYKRVRLLSKKICMRYPFISVQDNERQEKHDAA</sequence>
<name>A0A737EJG4_SALER</name>
<accession>A0A737EJG4</accession>
<comment type="caution">
    <text evidence="1">The sequence shown here is derived from an EMBL/GenBank/DDBJ whole genome shotgun (WGS) entry which is preliminary data.</text>
</comment>
<organism evidence="1">
    <name type="scientific">Salmonella enterica subsp. indica serovar 45:a:e,n,x</name>
    <dbReference type="NCBI Taxonomy" id="1307500"/>
    <lineage>
        <taxon>Bacteria</taxon>
        <taxon>Pseudomonadati</taxon>
        <taxon>Pseudomonadota</taxon>
        <taxon>Gammaproteobacteria</taxon>
        <taxon>Enterobacterales</taxon>
        <taxon>Enterobacteriaceae</taxon>
        <taxon>Salmonella</taxon>
    </lineage>
</organism>
<dbReference type="AlphaFoldDB" id="A0A737EJG4"/>
<reference evidence="1" key="2">
    <citation type="submission" date="2018-07" db="EMBL/GenBank/DDBJ databases">
        <authorList>
            <consortium name="NCBI Pathogen Detection Project"/>
        </authorList>
    </citation>
    <scope>NUCLEOTIDE SEQUENCE</scope>
    <source>
        <strain evidence="1">1363-65</strain>
    </source>
</reference>
<protein>
    <submittedName>
        <fullName evidence="1">Uncharacterized protein</fullName>
    </submittedName>
</protein>
<evidence type="ECO:0000313" key="1">
    <source>
        <dbReference type="EMBL" id="HAE8100140.1"/>
    </source>
</evidence>
<proteinExistence type="predicted"/>
<gene>
    <name evidence="1" type="ORF">GNC09_000010</name>
</gene>